<accession>W7ILZ1</accession>
<sequence length="315" mass="35059">MCFSAISTDTGPGPQPPTGVRRRGQREVDEVVRGHSPTVRRRRLASELRRFREAAELTIDEVGEKLECSASKISRIETGTVGVTPRDVRDMLELYGIEEDRREALVQLAREARQKGWWHAYNEVFTGSFVGLEAEAASLHTHQALLVPGLLQTEDYTRAVIRAVRPGVETAEIERRVQGRMARQRLLTESQPPEYWAVLDEAVLHRVTGGPEVMHAQLTRLVEAAAMPNVTLQVVPFGAGAHAGMEAPFLILGFPEQADPDVVYVENSMSGVYLEEASDVHRYTLIFDHLRAAALDPENTVDMVSRMADRLVRGS</sequence>
<dbReference type="SUPFAM" id="SSF47413">
    <property type="entry name" value="lambda repressor-like DNA-binding domains"/>
    <property type="match status" value="1"/>
</dbReference>
<dbReference type="Pfam" id="PF19054">
    <property type="entry name" value="DUF5753"/>
    <property type="match status" value="1"/>
</dbReference>
<dbReference type="InterPro" id="IPR001387">
    <property type="entry name" value="Cro/C1-type_HTH"/>
</dbReference>
<dbReference type="InterPro" id="IPR010982">
    <property type="entry name" value="Lambda_DNA-bd_dom_sf"/>
</dbReference>
<dbReference type="InterPro" id="IPR043917">
    <property type="entry name" value="DUF5753"/>
</dbReference>
<dbReference type="PROSITE" id="PS50943">
    <property type="entry name" value="HTH_CROC1"/>
    <property type="match status" value="1"/>
</dbReference>
<dbReference type="STRING" id="909613.UO65_3308"/>
<dbReference type="Proteomes" id="UP000019277">
    <property type="component" value="Unassembled WGS sequence"/>
</dbReference>
<keyword evidence="3" id="KW-0238">DNA-binding</keyword>
<evidence type="ECO:0000313" key="3">
    <source>
        <dbReference type="EMBL" id="EWC61393.1"/>
    </source>
</evidence>
<dbReference type="eggNOG" id="COG1396">
    <property type="taxonomic scope" value="Bacteria"/>
</dbReference>
<evidence type="ECO:0000259" key="2">
    <source>
        <dbReference type="PROSITE" id="PS50943"/>
    </source>
</evidence>
<protein>
    <submittedName>
        <fullName evidence="3">Putative DNA-binding protein in cluster with Type I restriction-modification system</fullName>
    </submittedName>
</protein>
<keyword evidence="4" id="KW-1185">Reference proteome</keyword>
<name>W7ILZ1_9PSEU</name>
<dbReference type="CDD" id="cd00093">
    <property type="entry name" value="HTH_XRE"/>
    <property type="match status" value="1"/>
</dbReference>
<dbReference type="AlphaFoldDB" id="W7ILZ1"/>
<comment type="caution">
    <text evidence="3">The sequence shown here is derived from an EMBL/GenBank/DDBJ whole genome shotgun (WGS) entry which is preliminary data.</text>
</comment>
<evidence type="ECO:0000313" key="4">
    <source>
        <dbReference type="Proteomes" id="UP000019277"/>
    </source>
</evidence>
<feature type="region of interest" description="Disordered" evidence="1">
    <location>
        <begin position="1"/>
        <end position="26"/>
    </location>
</feature>
<dbReference type="Pfam" id="PF13560">
    <property type="entry name" value="HTH_31"/>
    <property type="match status" value="1"/>
</dbReference>
<dbReference type="Gene3D" id="1.10.260.40">
    <property type="entry name" value="lambda repressor-like DNA-binding domains"/>
    <property type="match status" value="1"/>
</dbReference>
<feature type="domain" description="HTH cro/C1-type" evidence="2">
    <location>
        <begin position="48"/>
        <end position="102"/>
    </location>
</feature>
<dbReference type="GO" id="GO:0003677">
    <property type="term" value="F:DNA binding"/>
    <property type="evidence" value="ECO:0007669"/>
    <property type="project" value="UniProtKB-KW"/>
</dbReference>
<organism evidence="3 4">
    <name type="scientific">Actinokineospora spheciospongiae</name>
    <dbReference type="NCBI Taxonomy" id="909613"/>
    <lineage>
        <taxon>Bacteria</taxon>
        <taxon>Bacillati</taxon>
        <taxon>Actinomycetota</taxon>
        <taxon>Actinomycetes</taxon>
        <taxon>Pseudonocardiales</taxon>
        <taxon>Pseudonocardiaceae</taxon>
        <taxon>Actinokineospora</taxon>
    </lineage>
</organism>
<evidence type="ECO:0000256" key="1">
    <source>
        <dbReference type="SAM" id="MobiDB-lite"/>
    </source>
</evidence>
<proteinExistence type="predicted"/>
<dbReference type="PATRIC" id="fig|909613.9.peg.3309"/>
<gene>
    <name evidence="3" type="ORF">UO65_3308</name>
</gene>
<reference evidence="3 4" key="1">
    <citation type="journal article" date="2014" name="Genome Announc.">
        <title>Draft Genome Sequence of the Antitrypanosomally Active Sponge-Associated Bacterium Actinokineospora sp. Strain EG49.</title>
        <authorList>
            <person name="Harjes J."/>
            <person name="Ryu T."/>
            <person name="Abdelmohsen U.R."/>
            <person name="Moitinho-Silva L."/>
            <person name="Horn H."/>
            <person name="Ravasi T."/>
            <person name="Hentschel U."/>
        </authorList>
    </citation>
    <scope>NUCLEOTIDE SEQUENCE [LARGE SCALE GENOMIC DNA]</scope>
    <source>
        <strain evidence="3 4">EG49</strain>
    </source>
</reference>
<dbReference type="SMART" id="SM00530">
    <property type="entry name" value="HTH_XRE"/>
    <property type="match status" value="1"/>
</dbReference>
<dbReference type="EMBL" id="AYXG01000112">
    <property type="protein sequence ID" value="EWC61393.1"/>
    <property type="molecule type" value="Genomic_DNA"/>
</dbReference>